<name>A0A084ERY0_SPHYA</name>
<dbReference type="EMBL" id="JGVR01000003">
    <property type="protein sequence ID" value="KEZ20722.1"/>
    <property type="molecule type" value="Genomic_DNA"/>
</dbReference>
<dbReference type="PATRIC" id="fig|13690.10.peg.790"/>
<dbReference type="PANTHER" id="PTHR32552:SF74">
    <property type="entry name" value="HYDROXAMATE SIDEROPHORE RECEPTOR FHUE"/>
    <property type="match status" value="1"/>
</dbReference>
<dbReference type="PROSITE" id="PS52016">
    <property type="entry name" value="TONB_DEPENDENT_REC_3"/>
    <property type="match status" value="1"/>
</dbReference>
<dbReference type="GO" id="GO:0009279">
    <property type="term" value="C:cell outer membrane"/>
    <property type="evidence" value="ECO:0007669"/>
    <property type="project" value="UniProtKB-SubCell"/>
</dbReference>
<accession>A0A084ERY0</accession>
<keyword evidence="8" id="KW-0675">Receptor</keyword>
<evidence type="ECO:0000256" key="7">
    <source>
        <dbReference type="PROSITE-ProRule" id="PRU01360"/>
    </source>
</evidence>
<dbReference type="Proteomes" id="UP000028534">
    <property type="component" value="Unassembled WGS sequence"/>
</dbReference>
<evidence type="ECO:0000313" key="8">
    <source>
        <dbReference type="EMBL" id="KEZ20722.1"/>
    </source>
</evidence>
<evidence type="ECO:0000256" key="4">
    <source>
        <dbReference type="ARBA" id="ARBA00022692"/>
    </source>
</evidence>
<evidence type="ECO:0000256" key="3">
    <source>
        <dbReference type="ARBA" id="ARBA00022452"/>
    </source>
</evidence>
<evidence type="ECO:0000256" key="5">
    <source>
        <dbReference type="ARBA" id="ARBA00023136"/>
    </source>
</evidence>
<dbReference type="GO" id="GO:0015344">
    <property type="term" value="F:siderophore uptake transmembrane transporter activity"/>
    <property type="evidence" value="ECO:0007669"/>
    <property type="project" value="TreeGrafter"/>
</dbReference>
<comment type="similarity">
    <text evidence="7">Belongs to the TonB-dependent receptor family.</text>
</comment>
<comment type="caution">
    <text evidence="8">The sequence shown here is derived from an EMBL/GenBank/DDBJ whole genome shotgun (WGS) entry which is preliminary data.</text>
</comment>
<evidence type="ECO:0000313" key="9">
    <source>
        <dbReference type="Proteomes" id="UP000028534"/>
    </source>
</evidence>
<dbReference type="InterPro" id="IPR039426">
    <property type="entry name" value="TonB-dep_rcpt-like"/>
</dbReference>
<dbReference type="InterPro" id="IPR036942">
    <property type="entry name" value="Beta-barrel_TonB_sf"/>
</dbReference>
<keyword evidence="2 7" id="KW-0813">Transport</keyword>
<dbReference type="PANTHER" id="PTHR32552">
    <property type="entry name" value="FERRICHROME IRON RECEPTOR-RELATED"/>
    <property type="match status" value="1"/>
</dbReference>
<dbReference type="AlphaFoldDB" id="A0A084ERY0"/>
<keyword evidence="6 7" id="KW-0998">Cell outer membrane</keyword>
<keyword evidence="4 7" id="KW-0812">Transmembrane</keyword>
<dbReference type="RefSeq" id="WP_354318784.1">
    <property type="nucleotide sequence ID" value="NZ_JGVR01000003.1"/>
</dbReference>
<evidence type="ECO:0000256" key="6">
    <source>
        <dbReference type="ARBA" id="ARBA00023237"/>
    </source>
</evidence>
<dbReference type="eggNOG" id="COG4773">
    <property type="taxonomic scope" value="Bacteria"/>
</dbReference>
<sequence length="53" mass="6100">MVDLLANYRFTDHLSLSVHVENIFDKTYYSGLYLGSARYGEPRAVKFTLRGTL</sequence>
<dbReference type="Gene3D" id="2.40.170.20">
    <property type="entry name" value="TonB-dependent receptor, beta-barrel domain"/>
    <property type="match status" value="1"/>
</dbReference>
<keyword evidence="5 7" id="KW-0472">Membrane</keyword>
<gene>
    <name evidence="8" type="ORF">CP98_00763</name>
</gene>
<organism evidence="8 9">
    <name type="scientific">Sphingobium yanoikuyae</name>
    <name type="common">Sphingomonas yanoikuyae</name>
    <dbReference type="NCBI Taxonomy" id="13690"/>
    <lineage>
        <taxon>Bacteria</taxon>
        <taxon>Pseudomonadati</taxon>
        <taxon>Pseudomonadota</taxon>
        <taxon>Alphaproteobacteria</taxon>
        <taxon>Sphingomonadales</taxon>
        <taxon>Sphingomonadaceae</taxon>
        <taxon>Sphingobium</taxon>
    </lineage>
</organism>
<keyword evidence="3 7" id="KW-1134">Transmembrane beta strand</keyword>
<dbReference type="SUPFAM" id="SSF56935">
    <property type="entry name" value="Porins"/>
    <property type="match status" value="1"/>
</dbReference>
<protein>
    <submittedName>
        <fullName evidence="8">TonB-dependent siderophore receptor</fullName>
    </submittedName>
</protein>
<evidence type="ECO:0000256" key="1">
    <source>
        <dbReference type="ARBA" id="ARBA00004571"/>
    </source>
</evidence>
<comment type="subcellular location">
    <subcellularLocation>
        <location evidence="1 7">Cell outer membrane</location>
        <topology evidence="1 7">Multi-pass membrane protein</topology>
    </subcellularLocation>
</comment>
<reference evidence="8 9" key="1">
    <citation type="submission" date="2014-03" db="EMBL/GenBank/DDBJ databases">
        <title>Genome sequence of Sphingobium yanoikuyae B1.</title>
        <authorList>
            <person name="Gan H.M."/>
            <person name="Gan H.Y."/>
            <person name="Savka M.A."/>
        </authorList>
    </citation>
    <scope>NUCLEOTIDE SEQUENCE [LARGE SCALE GENOMIC DNA]</scope>
    <source>
        <strain evidence="8 9">B1</strain>
    </source>
</reference>
<evidence type="ECO:0000256" key="2">
    <source>
        <dbReference type="ARBA" id="ARBA00022448"/>
    </source>
</evidence>
<proteinExistence type="inferred from homology"/>